<accession>Q5N7Z1</accession>
<evidence type="ECO:0000313" key="3">
    <source>
        <dbReference type="Proteomes" id="UP000000763"/>
    </source>
</evidence>
<evidence type="ECO:0000313" key="1">
    <source>
        <dbReference type="EMBL" id="BAD81318.1"/>
    </source>
</evidence>
<dbReference type="Proteomes" id="UP000000763">
    <property type="component" value="Chromosome 1"/>
</dbReference>
<organism evidence="2">
    <name type="scientific">Oryza sativa subsp. japonica</name>
    <name type="common">Rice</name>
    <dbReference type="NCBI Taxonomy" id="39947"/>
    <lineage>
        <taxon>Eukaryota</taxon>
        <taxon>Viridiplantae</taxon>
        <taxon>Streptophyta</taxon>
        <taxon>Embryophyta</taxon>
        <taxon>Tracheophyta</taxon>
        <taxon>Spermatophyta</taxon>
        <taxon>Magnoliopsida</taxon>
        <taxon>Liliopsida</taxon>
        <taxon>Poales</taxon>
        <taxon>Poaceae</taxon>
        <taxon>BOP clade</taxon>
        <taxon>Oryzoideae</taxon>
        <taxon>Oryzeae</taxon>
        <taxon>Oryzinae</taxon>
        <taxon>Oryza</taxon>
        <taxon>Oryza sativa</taxon>
    </lineage>
</organism>
<sequence>MTELRSGLGVAGTCAMAHGASCLITLSPQLKDYEDTFSLTGKIQNFRELLYYSDGLNSEEKRGSRWLGTAANDVSLSDFSPAATTNSPLIMLWSLANLVRLGLVAPWISK</sequence>
<reference evidence="3" key="2">
    <citation type="journal article" date="2005" name="Nature">
        <title>The map-based sequence of the rice genome.</title>
        <authorList>
            <consortium name="International rice genome sequencing project (IRGSP)"/>
            <person name="Matsumoto T."/>
            <person name="Wu J."/>
            <person name="Kanamori H."/>
            <person name="Katayose Y."/>
            <person name="Fujisawa M."/>
            <person name="Namiki N."/>
            <person name="Mizuno H."/>
            <person name="Yamamoto K."/>
            <person name="Antonio B.A."/>
            <person name="Baba T."/>
            <person name="Sakata K."/>
            <person name="Nagamura Y."/>
            <person name="Aoki H."/>
            <person name="Arikawa K."/>
            <person name="Arita K."/>
            <person name="Bito T."/>
            <person name="Chiden Y."/>
            <person name="Fujitsuka N."/>
            <person name="Fukunaka R."/>
            <person name="Hamada M."/>
            <person name="Harada C."/>
            <person name="Hayashi A."/>
            <person name="Hijishita S."/>
            <person name="Honda M."/>
            <person name="Hosokawa S."/>
            <person name="Ichikawa Y."/>
            <person name="Idonuma A."/>
            <person name="Iijima M."/>
            <person name="Ikeda M."/>
            <person name="Ikeno M."/>
            <person name="Ito K."/>
            <person name="Ito S."/>
            <person name="Ito T."/>
            <person name="Ito Y."/>
            <person name="Ito Y."/>
            <person name="Iwabuchi A."/>
            <person name="Kamiya K."/>
            <person name="Karasawa W."/>
            <person name="Kurita K."/>
            <person name="Katagiri S."/>
            <person name="Kikuta A."/>
            <person name="Kobayashi H."/>
            <person name="Kobayashi N."/>
            <person name="Machita K."/>
            <person name="Maehara T."/>
            <person name="Masukawa M."/>
            <person name="Mizubayashi T."/>
            <person name="Mukai Y."/>
            <person name="Nagasaki H."/>
            <person name="Nagata Y."/>
            <person name="Naito S."/>
            <person name="Nakashima M."/>
            <person name="Nakama Y."/>
            <person name="Nakamichi Y."/>
            <person name="Nakamura M."/>
            <person name="Meguro A."/>
            <person name="Negishi M."/>
            <person name="Ohta I."/>
            <person name="Ohta T."/>
            <person name="Okamoto M."/>
            <person name="Ono N."/>
            <person name="Saji S."/>
            <person name="Sakaguchi M."/>
            <person name="Sakai K."/>
            <person name="Shibata M."/>
            <person name="Shimokawa T."/>
            <person name="Song J."/>
            <person name="Takazaki Y."/>
            <person name="Terasawa K."/>
            <person name="Tsugane M."/>
            <person name="Tsuji K."/>
            <person name="Ueda S."/>
            <person name="Waki K."/>
            <person name="Yamagata H."/>
            <person name="Yamamoto M."/>
            <person name="Yamamoto S."/>
            <person name="Yamane H."/>
            <person name="Yoshiki S."/>
            <person name="Yoshihara R."/>
            <person name="Yukawa K."/>
            <person name="Zhong H."/>
            <person name="Yano M."/>
            <person name="Yuan Q."/>
            <person name="Ouyang S."/>
            <person name="Liu J."/>
            <person name="Jones K.M."/>
            <person name="Gansberger K."/>
            <person name="Moffat K."/>
            <person name="Hill J."/>
            <person name="Bera J."/>
            <person name="Fadrosh D."/>
            <person name="Jin S."/>
            <person name="Johri S."/>
            <person name="Kim M."/>
            <person name="Overton L."/>
            <person name="Reardon M."/>
            <person name="Tsitrin T."/>
            <person name="Vuong H."/>
            <person name="Weaver B."/>
            <person name="Ciecko A."/>
            <person name="Tallon L."/>
            <person name="Jackson J."/>
            <person name="Pai G."/>
            <person name="Aken S.V."/>
            <person name="Utterback T."/>
            <person name="Reidmuller S."/>
            <person name="Feldblyum T."/>
            <person name="Hsiao J."/>
            <person name="Zismann V."/>
            <person name="Iobst S."/>
            <person name="de Vazeille A.R."/>
            <person name="Buell C.R."/>
            <person name="Ying K."/>
            <person name="Li Y."/>
            <person name="Lu T."/>
            <person name="Huang Y."/>
            <person name="Zhao Q."/>
            <person name="Feng Q."/>
            <person name="Zhang L."/>
            <person name="Zhu J."/>
            <person name="Weng Q."/>
            <person name="Mu J."/>
            <person name="Lu Y."/>
            <person name="Fan D."/>
            <person name="Liu Y."/>
            <person name="Guan J."/>
            <person name="Zhang Y."/>
            <person name="Yu S."/>
            <person name="Liu X."/>
            <person name="Zhang Y."/>
            <person name="Hong G."/>
            <person name="Han B."/>
            <person name="Choisne N."/>
            <person name="Demange N."/>
            <person name="Orjeda G."/>
            <person name="Samain S."/>
            <person name="Cattolico L."/>
            <person name="Pelletier E."/>
            <person name="Couloux A."/>
            <person name="Segurens B."/>
            <person name="Wincker P."/>
            <person name="D'Hont A."/>
            <person name="Scarpelli C."/>
            <person name="Weissenbach J."/>
            <person name="Salanoubat M."/>
            <person name="Quetier F."/>
            <person name="Yu Y."/>
            <person name="Kim H.R."/>
            <person name="Rambo T."/>
            <person name="Currie J."/>
            <person name="Collura K."/>
            <person name="Luo M."/>
            <person name="Yang T."/>
            <person name="Ammiraju J.S.S."/>
            <person name="Engler F."/>
            <person name="Soderlund C."/>
            <person name="Wing R.A."/>
            <person name="Palmer L.E."/>
            <person name="de la Bastide M."/>
            <person name="Spiegel L."/>
            <person name="Nascimento L."/>
            <person name="Zutavern T."/>
            <person name="O'Shaughnessy A."/>
            <person name="Dike S."/>
            <person name="Dedhia N."/>
            <person name="Preston R."/>
            <person name="Balija V."/>
            <person name="McCombie W.R."/>
            <person name="Chow T."/>
            <person name="Chen H."/>
            <person name="Chung M."/>
            <person name="Chen C."/>
            <person name="Shaw J."/>
            <person name="Wu H."/>
            <person name="Hsiao K."/>
            <person name="Chao Y."/>
            <person name="Chu M."/>
            <person name="Cheng C."/>
            <person name="Hour A."/>
            <person name="Lee P."/>
            <person name="Lin S."/>
            <person name="Lin Y."/>
            <person name="Liou J."/>
            <person name="Liu S."/>
            <person name="Hsing Y."/>
            <person name="Raghuvanshi S."/>
            <person name="Mohanty A."/>
            <person name="Bharti A.K."/>
            <person name="Gaur A."/>
            <person name="Gupta V."/>
            <person name="Kumar D."/>
            <person name="Ravi V."/>
            <person name="Vij S."/>
            <person name="Kapur A."/>
            <person name="Khurana P."/>
            <person name="Khurana P."/>
            <person name="Khurana J.P."/>
            <person name="Tyagi A.K."/>
            <person name="Gaikwad K."/>
            <person name="Singh A."/>
            <person name="Dalal V."/>
            <person name="Srivastava S."/>
            <person name="Dixit A."/>
            <person name="Pal A.K."/>
            <person name="Ghazi I.A."/>
            <person name="Yadav M."/>
            <person name="Pandit A."/>
            <person name="Bhargava A."/>
            <person name="Sureshbabu K."/>
            <person name="Batra K."/>
            <person name="Sharma T.R."/>
            <person name="Mohapatra T."/>
            <person name="Singh N.K."/>
            <person name="Messing J."/>
            <person name="Nelson A.B."/>
            <person name="Fuks G."/>
            <person name="Kavchok S."/>
            <person name="Keizer G."/>
            <person name="Linton E."/>
            <person name="Llaca V."/>
            <person name="Song R."/>
            <person name="Tanyolac B."/>
            <person name="Young S."/>
            <person name="Ho-Il K."/>
            <person name="Hahn J.H."/>
            <person name="Sangsakoo G."/>
            <person name="Vanavichit A."/>
            <person name="de Mattos Luiz.A.T."/>
            <person name="Zimmer P.D."/>
            <person name="Malone G."/>
            <person name="Dellagostin O."/>
            <person name="de Oliveira A.C."/>
            <person name="Bevan M."/>
            <person name="Bancroft I."/>
            <person name="Minx P."/>
            <person name="Cordum H."/>
            <person name="Wilson R."/>
            <person name="Cheng Z."/>
            <person name="Jin W."/>
            <person name="Jiang J."/>
            <person name="Leong S.A."/>
            <person name="Iwama H."/>
            <person name="Gojobori T."/>
            <person name="Itoh T."/>
            <person name="Niimura Y."/>
            <person name="Fujii Y."/>
            <person name="Habara T."/>
            <person name="Sakai H."/>
            <person name="Sato Y."/>
            <person name="Wilson G."/>
            <person name="Kumar K."/>
            <person name="McCouch S."/>
            <person name="Juretic N."/>
            <person name="Hoen D."/>
            <person name="Wright S."/>
            <person name="Bruskiewich R."/>
            <person name="Bureau T."/>
            <person name="Miyao A."/>
            <person name="Hirochika H."/>
            <person name="Nishikawa T."/>
            <person name="Kadowaki K."/>
            <person name="Sugiura M."/>
            <person name="Burr B."/>
            <person name="Sasaki T."/>
        </authorList>
    </citation>
    <scope>NUCLEOTIDE SEQUENCE [LARGE SCALE GENOMIC DNA]</scope>
    <source>
        <strain evidence="3">cv. Nipponbare</strain>
    </source>
</reference>
<reference evidence="2" key="1">
    <citation type="journal article" date="2002" name="Nature">
        <title>The genome sequence and structure of rice chromosome 1.</title>
        <authorList>
            <person name="Sasaki T."/>
            <person name="Matsumoto T."/>
            <person name="Yamamoto K."/>
            <person name="Sakata K."/>
            <person name="Baba T."/>
            <person name="Katayose Y."/>
            <person name="Wu J."/>
            <person name="Niimura Y."/>
            <person name="Cheng Z."/>
            <person name="Nagamura Y."/>
            <person name="Antonio B.A."/>
            <person name="Kanamori H."/>
            <person name="Hosokawa S."/>
            <person name="Masukawa M."/>
            <person name="Arikawa K."/>
            <person name="Chiden Y."/>
            <person name="Hayashi M."/>
            <person name="Okamoto M."/>
            <person name="Ando T."/>
            <person name="Aoki H."/>
            <person name="Arita K."/>
            <person name="Hamada M."/>
            <person name="Harada C."/>
            <person name="Hijishita S."/>
            <person name="Honda M."/>
            <person name="Ichikawa Y."/>
            <person name="Idonuma A."/>
            <person name="Iijima M."/>
            <person name="Ikeda M."/>
            <person name="Ikeno M."/>
            <person name="Itoh S."/>
            <person name="Itoh T."/>
            <person name="Itoh Y."/>
            <person name="Itoh Y."/>
            <person name="Iwabuchi A."/>
            <person name="Kamiya K."/>
            <person name="Karasawa W."/>
            <person name="Katagiri S."/>
            <person name="Kikuta A."/>
            <person name="Kobayashi N."/>
            <person name="Kono I."/>
            <person name="Machita K."/>
            <person name="Maehara T."/>
            <person name="Mizuno H."/>
            <person name="Mizubayashi T."/>
            <person name="Mukai Y."/>
            <person name="Nagasaki H."/>
            <person name="Nakashima M."/>
            <person name="Nakama Y."/>
            <person name="Nakamichi Y."/>
            <person name="Nakamura M."/>
            <person name="Namiki N."/>
            <person name="Negishi M."/>
            <person name="Ohta I."/>
            <person name="Ono N."/>
            <person name="Saji S."/>
            <person name="Sakai K."/>
            <person name="Shibata M."/>
            <person name="Shimokawa T."/>
            <person name="Shomura A."/>
            <person name="Song J."/>
            <person name="Takazaki Y."/>
            <person name="Terasawa K."/>
            <person name="Tsuji K."/>
            <person name="Waki K."/>
            <person name="Yamagata H."/>
            <person name="Yamane H."/>
            <person name="Yoshiki S."/>
            <person name="Yoshihara R."/>
            <person name="Yukawa K."/>
            <person name="Zhong H."/>
            <person name="Iwama H."/>
            <person name="Endo T."/>
            <person name="Ito H."/>
            <person name="Hahn J.H."/>
            <person name="Kim H.I."/>
            <person name="Eun M.Y."/>
            <person name="Yano M."/>
            <person name="Jiang J."/>
            <person name="Gojobori T."/>
        </authorList>
    </citation>
    <scope>NUCLEOTIDE SEQUENCE</scope>
</reference>
<protein>
    <submittedName>
        <fullName evidence="2">Uncharacterized protein</fullName>
    </submittedName>
</protein>
<dbReference type="EMBL" id="AP003434">
    <property type="protein sequence ID" value="BAD82417.1"/>
    <property type="molecule type" value="Genomic_DNA"/>
</dbReference>
<proteinExistence type="predicted"/>
<evidence type="ECO:0000313" key="2">
    <source>
        <dbReference type="EMBL" id="BAD82417.1"/>
    </source>
</evidence>
<dbReference type="Proteomes" id="UP000817658">
    <property type="component" value="Chromosome 1"/>
</dbReference>
<reference evidence="3" key="3">
    <citation type="journal article" date="2008" name="Nucleic Acids Res.">
        <title>The rice annotation project database (RAP-DB): 2008 update.</title>
        <authorList>
            <consortium name="The rice annotation project (RAP)"/>
        </authorList>
    </citation>
    <scope>GENOME REANNOTATION</scope>
    <source>
        <strain evidence="3">cv. Nipponbare</strain>
    </source>
</reference>
<dbReference type="AlphaFoldDB" id="Q5N7Z1"/>
<dbReference type="EMBL" id="AP001859">
    <property type="protein sequence ID" value="BAD81318.1"/>
    <property type="molecule type" value="Genomic_DNA"/>
</dbReference>
<gene>
    <name evidence="2" type="ORF">P0452F10.25</name>
    <name evidence="1" type="ORF">P0485D09.1</name>
</gene>
<name>Q5N7Z1_ORYSJ</name>